<proteinExistence type="predicted"/>
<protein>
    <submittedName>
        <fullName evidence="1">Uncharacterized protein</fullName>
    </submittedName>
</protein>
<organism evidence="1">
    <name type="scientific">Cupriavidus necator</name>
    <name type="common">Alcaligenes eutrophus</name>
    <name type="synonym">Ralstonia eutropha</name>
    <dbReference type="NCBI Taxonomy" id="106590"/>
    <lineage>
        <taxon>Bacteria</taxon>
        <taxon>Pseudomonadati</taxon>
        <taxon>Pseudomonadota</taxon>
        <taxon>Betaproteobacteria</taxon>
        <taxon>Burkholderiales</taxon>
        <taxon>Burkholderiaceae</taxon>
        <taxon>Cupriavidus</taxon>
    </lineage>
</organism>
<sequence length="172" mass="17374">MPSSSADWIAMLSFSAISAARRRRTSRYSTKIHASRHGVSRQSSPVVQPSSCQCACGFACGGGPMSAGVRIPGGGAGCRAGASGKATGMPARDGAAAGAGAGSAVRWVPAQTNTLTSSRAALASRQARVKRCGQAVADGDALWMGGRMDKRGRQNSVKRGNHRCAVGVAVAG</sequence>
<evidence type="ECO:0000313" key="1">
    <source>
        <dbReference type="EMBL" id="SCU89131.1"/>
    </source>
</evidence>
<gene>
    <name evidence="1" type="ORF">CNECB9_4870032</name>
</gene>
<reference evidence="1" key="1">
    <citation type="submission" date="2016-09" db="EMBL/GenBank/DDBJ databases">
        <authorList>
            <person name="Capua I."/>
            <person name="De Benedictis P."/>
            <person name="Joannis T."/>
            <person name="Lombin L.H."/>
            <person name="Cattoli G."/>
        </authorList>
    </citation>
    <scope>NUCLEOTIDE SEQUENCE</scope>
    <source>
        <strain evidence="1">B9</strain>
    </source>
</reference>
<dbReference type="EMBL" id="FMSH01000431">
    <property type="protein sequence ID" value="SCU89131.1"/>
    <property type="molecule type" value="Genomic_DNA"/>
</dbReference>
<dbReference type="AlphaFoldDB" id="A0A1K0JUL2"/>
<name>A0A1K0JUL2_CUPNE</name>
<accession>A0A1K0JUL2</accession>